<proteinExistence type="predicted"/>
<dbReference type="AlphaFoldDB" id="A0A183D9F2"/>
<organism evidence="1">
    <name type="scientific">Gongylonema pulchrum</name>
    <dbReference type="NCBI Taxonomy" id="637853"/>
    <lineage>
        <taxon>Eukaryota</taxon>
        <taxon>Metazoa</taxon>
        <taxon>Ecdysozoa</taxon>
        <taxon>Nematoda</taxon>
        <taxon>Chromadorea</taxon>
        <taxon>Rhabditida</taxon>
        <taxon>Spirurina</taxon>
        <taxon>Spiruromorpha</taxon>
        <taxon>Spiruroidea</taxon>
        <taxon>Gongylonematidae</taxon>
        <taxon>Gongylonema</taxon>
    </lineage>
</organism>
<reference evidence="1" key="1">
    <citation type="submission" date="2016-06" db="UniProtKB">
        <authorList>
            <consortium name="WormBaseParasite"/>
        </authorList>
    </citation>
    <scope>IDENTIFICATION</scope>
</reference>
<evidence type="ECO:0000313" key="1">
    <source>
        <dbReference type="WBParaSite" id="GPUH_0000535001-mRNA-1"/>
    </source>
</evidence>
<dbReference type="WBParaSite" id="GPUH_0000535001-mRNA-1">
    <property type="protein sequence ID" value="GPUH_0000535001-mRNA-1"/>
    <property type="gene ID" value="GPUH_0000535001"/>
</dbReference>
<sequence length="85" mass="9563">LLILACPMKLSKGAVAATVLVRHQILANVDLLEPKMICAANVNYLSTTRHHLLHLESVVTTGHVHAEPHFDELHLRPKRYFQFSS</sequence>
<name>A0A183D9F2_9BILA</name>
<accession>A0A183D9F2</accession>
<protein>
    <submittedName>
        <fullName evidence="1">Secreted protein</fullName>
    </submittedName>
</protein>